<comment type="cofactor">
    <cofactor evidence="10">
        <name>Mg(2+)</name>
        <dbReference type="ChEBI" id="CHEBI:18420"/>
    </cofactor>
    <text evidence="10">Binds 2 divalent ions per subunit.</text>
</comment>
<feature type="region of interest" description="Flexible loop" evidence="10">
    <location>
        <begin position="148"/>
        <end position="158"/>
    </location>
</feature>
<dbReference type="Pfam" id="PF02773">
    <property type="entry name" value="S-AdoMet_synt_C"/>
    <property type="match status" value="1"/>
</dbReference>
<comment type="subunit">
    <text evidence="10">Homotetramer; dimer of dimers.</text>
</comment>
<dbReference type="GO" id="GO:0004478">
    <property type="term" value="F:methionine adenosyltransferase activity"/>
    <property type="evidence" value="ECO:0007669"/>
    <property type="project" value="UniProtKB-UniRule"/>
</dbReference>
<accession>A0A2N5IU09</accession>
<feature type="binding site" evidence="10">
    <location>
        <position position="66"/>
    </location>
    <ligand>
        <name>Mg(2+)</name>
        <dbReference type="ChEBI" id="CHEBI:18420"/>
    </ligand>
</feature>
<protein>
    <recommendedName>
        <fullName evidence="10">S-adenosylmethionine synthase</fullName>
        <shortName evidence="10">AdoMet synthase</shortName>
        <ecNumber evidence="10">2.5.1.6</ecNumber>
    </recommendedName>
    <alternativeName>
        <fullName evidence="10">MAT</fullName>
    </alternativeName>
    <alternativeName>
        <fullName evidence="10">Methionine adenosyltransferase</fullName>
    </alternativeName>
</protein>
<dbReference type="SUPFAM" id="SSF55973">
    <property type="entry name" value="S-adenosylmethionine synthetase"/>
    <property type="match status" value="3"/>
</dbReference>
<evidence type="ECO:0000256" key="5">
    <source>
        <dbReference type="ARBA" id="ARBA00022723"/>
    </source>
</evidence>
<evidence type="ECO:0000256" key="13">
    <source>
        <dbReference type="SAM" id="MobiDB-lite"/>
    </source>
</evidence>
<gene>
    <name evidence="10" type="primary">metK</name>
    <name evidence="17" type="ORF">Tam1G_0276</name>
</gene>
<feature type="binding site" description="in other chain" evidence="10">
    <location>
        <position position="64"/>
    </location>
    <ligand>
        <name>ATP</name>
        <dbReference type="ChEBI" id="CHEBI:30616"/>
        <note>ligand shared between two neighboring subunits</note>
    </ligand>
</feature>
<evidence type="ECO:0000313" key="18">
    <source>
        <dbReference type="Proteomes" id="UP000234855"/>
    </source>
</evidence>
<dbReference type="InterPro" id="IPR022630">
    <property type="entry name" value="S-AdoMet_synt_C"/>
</dbReference>
<evidence type="ECO:0000256" key="6">
    <source>
        <dbReference type="ARBA" id="ARBA00022741"/>
    </source>
</evidence>
<comment type="cofactor">
    <cofactor evidence="10">
        <name>K(+)</name>
        <dbReference type="ChEBI" id="CHEBI:29103"/>
    </cofactor>
    <text evidence="10">Binds 1 potassium ion per subunit.</text>
</comment>
<dbReference type="PROSITE" id="PS00376">
    <property type="entry name" value="ADOMET_SYNTHASE_1"/>
    <property type="match status" value="1"/>
</dbReference>
<feature type="binding site" description="in other chain" evidence="10">
    <location>
        <begin position="225"/>
        <end position="227"/>
    </location>
    <ligand>
        <name>ATP</name>
        <dbReference type="ChEBI" id="CHEBI:30616"/>
        <note>ligand shared between two neighboring subunits</note>
    </ligand>
</feature>
<evidence type="ECO:0000256" key="9">
    <source>
        <dbReference type="ARBA" id="ARBA00022958"/>
    </source>
</evidence>
<evidence type="ECO:0000256" key="2">
    <source>
        <dbReference type="ARBA" id="ARBA00009685"/>
    </source>
</evidence>
<comment type="similarity">
    <text evidence="2 10 12">Belongs to the AdoMet synthase family.</text>
</comment>
<evidence type="ECO:0000256" key="4">
    <source>
        <dbReference type="ARBA" id="ARBA00022679"/>
    </source>
</evidence>
<comment type="caution">
    <text evidence="17">The sequence shown here is derived from an EMBL/GenBank/DDBJ whole genome shotgun (WGS) entry which is preliminary data.</text>
</comment>
<evidence type="ECO:0000259" key="15">
    <source>
        <dbReference type="Pfam" id="PF02772"/>
    </source>
</evidence>
<evidence type="ECO:0000256" key="3">
    <source>
        <dbReference type="ARBA" id="ARBA00022563"/>
    </source>
</evidence>
<dbReference type="CDD" id="cd18079">
    <property type="entry name" value="S-AdoMet_synt"/>
    <property type="match status" value="1"/>
</dbReference>
<feature type="compositionally biased region" description="Basic and acidic residues" evidence="13">
    <location>
        <begin position="36"/>
        <end position="50"/>
    </location>
</feature>
<proteinExistence type="inferred from homology"/>
<dbReference type="EMBL" id="NMWV01000005">
    <property type="protein sequence ID" value="PLS25452.1"/>
    <property type="molecule type" value="Genomic_DNA"/>
</dbReference>
<dbReference type="Proteomes" id="UP000234855">
    <property type="component" value="Unassembled WGS sequence"/>
</dbReference>
<keyword evidence="5 10" id="KW-0479">Metal-binding</keyword>
<dbReference type="EC" id="2.5.1.6" evidence="10"/>
<sequence length="453" mass="48994">MRGLAPPLWLARALLYVFSPNNHNSTSTYHCASHPVRGDKSSHERDDMTQEKRLISAESVTEGHPDKVCDQISDAILDDLLTQDPTSHVAVETSAATGVFLVFGEVNSEGYCDVQSKVRETLRNIGYTSSEVGLDADSCGVIVAITNQSAEINQGVSRLSAAEETAASREERYEAQGAGDQGVMFGYATDETPVLMPLPIYLAHRLAYRLTEVRKSGEVPHLRPDGKTQVTVEYDDNDQPVRLDTVLISTQHDPEVSQEWLKAQLKEHVIDPVLGEVLGDKVPYEGYRELVNPTGSFVLGGPAADSGLTGRKIIVDTYGGAAHHGGGAFSGKDPSKVDRSAAYATRWVAKNIVAAGLAHKAEVQVAYAIGVADPVSINVETFGTEQGVTRGQIAAAVRKVFDLRPAAIIDELDLKRPIYLATAAYGHFGRTDVQFPWEQTNKVEELKAAIAEA</sequence>
<feature type="binding site" description="in other chain" evidence="10">
    <location>
        <position position="336"/>
    </location>
    <ligand>
        <name>L-methionine</name>
        <dbReference type="ChEBI" id="CHEBI:57844"/>
        <note>ligand shared between two neighboring subunits</note>
    </ligand>
</feature>
<feature type="domain" description="S-adenosylmethionine synthetase N-terminal" evidence="14">
    <location>
        <begin position="53"/>
        <end position="150"/>
    </location>
</feature>
<dbReference type="Pfam" id="PF00438">
    <property type="entry name" value="S-AdoMet_synt_N"/>
    <property type="match status" value="1"/>
</dbReference>
<keyword evidence="6 10" id="KW-0547">Nucleotide-binding</keyword>
<evidence type="ECO:0000256" key="1">
    <source>
        <dbReference type="ARBA" id="ARBA00005224"/>
    </source>
</evidence>
<comment type="catalytic activity">
    <reaction evidence="10">
        <text>L-methionine + ATP + H2O = S-adenosyl-L-methionine + phosphate + diphosphate</text>
        <dbReference type="Rhea" id="RHEA:21080"/>
        <dbReference type="ChEBI" id="CHEBI:15377"/>
        <dbReference type="ChEBI" id="CHEBI:30616"/>
        <dbReference type="ChEBI" id="CHEBI:33019"/>
        <dbReference type="ChEBI" id="CHEBI:43474"/>
        <dbReference type="ChEBI" id="CHEBI:57844"/>
        <dbReference type="ChEBI" id="CHEBI:59789"/>
        <dbReference type="EC" id="2.5.1.6"/>
    </reaction>
</comment>
<keyword evidence="3 10" id="KW-0554">One-carbon metabolism</keyword>
<comment type="function">
    <text evidence="10">Catalyzes the formation of S-adenosylmethionine (AdoMet) from methionine and ATP. The overall synthetic reaction is composed of two sequential steps, AdoMet formation and the subsequent tripolyphosphate hydrolysis which occurs prior to release of AdoMet from the enzyme.</text>
</comment>
<keyword evidence="10" id="KW-0963">Cytoplasm</keyword>
<feature type="domain" description="S-adenosylmethionine synthetase central" evidence="15">
    <location>
        <begin position="176"/>
        <end position="297"/>
    </location>
</feature>
<dbReference type="GO" id="GO:0000287">
    <property type="term" value="F:magnesium ion binding"/>
    <property type="evidence" value="ECO:0007669"/>
    <property type="project" value="UniProtKB-UniRule"/>
</dbReference>
<dbReference type="InterPro" id="IPR022636">
    <property type="entry name" value="S-AdoMet_synthetase_sfam"/>
</dbReference>
<dbReference type="GO" id="GO:0006556">
    <property type="term" value="P:S-adenosylmethionine biosynthetic process"/>
    <property type="evidence" value="ECO:0007669"/>
    <property type="project" value="UniProtKB-UniRule"/>
</dbReference>
<keyword evidence="7 10" id="KW-0067">ATP-binding</keyword>
<name>A0A2N5IU09_9BIFI</name>
<evidence type="ECO:0000256" key="11">
    <source>
        <dbReference type="RuleBase" id="RU000542"/>
    </source>
</evidence>
<evidence type="ECO:0000313" key="17">
    <source>
        <dbReference type="EMBL" id="PLS25452.1"/>
    </source>
</evidence>
<feature type="binding site" description="in other chain" evidence="10">
    <location>
        <begin position="311"/>
        <end position="312"/>
    </location>
    <ligand>
        <name>ATP</name>
        <dbReference type="ChEBI" id="CHEBI:30616"/>
        <note>ligand shared between two neighboring subunits</note>
    </ligand>
</feature>
<feature type="binding site" evidence="10">
    <location>
        <position position="305"/>
    </location>
    <ligand>
        <name>ATP</name>
        <dbReference type="ChEBI" id="CHEBI:30616"/>
        <note>ligand shared between two neighboring subunits</note>
    </ligand>
</feature>
<dbReference type="Gene3D" id="3.30.300.10">
    <property type="match status" value="3"/>
</dbReference>
<feature type="binding site" evidence="10">
    <location>
        <position position="328"/>
    </location>
    <ligand>
        <name>ATP</name>
        <dbReference type="ChEBI" id="CHEBI:30616"/>
        <note>ligand shared between two neighboring subunits</note>
    </ligand>
</feature>
<reference evidence="17 18" key="1">
    <citation type="submission" date="2017-07" db="EMBL/GenBank/DDBJ databases">
        <title>Bifidobacterium novel species.</title>
        <authorList>
            <person name="Lugli G.A."/>
            <person name="Milani C."/>
            <person name="Duranti S."/>
            <person name="Mangifesta M."/>
        </authorList>
    </citation>
    <scope>NUCLEOTIDE SEQUENCE [LARGE SCALE GENOMIC DNA]</scope>
    <source>
        <strain evidence="17 18">45</strain>
    </source>
</reference>
<dbReference type="UniPathway" id="UPA00315">
    <property type="reaction ID" value="UER00080"/>
</dbReference>
<feature type="binding site" evidence="10">
    <location>
        <position position="92"/>
    </location>
    <ligand>
        <name>K(+)</name>
        <dbReference type="ChEBI" id="CHEBI:29103"/>
    </ligand>
</feature>
<dbReference type="Pfam" id="PF02772">
    <property type="entry name" value="S-AdoMet_synt_M"/>
    <property type="match status" value="1"/>
</dbReference>
<feature type="binding site" description="in other chain" evidence="10">
    <location>
        <position position="148"/>
    </location>
    <ligand>
        <name>L-methionine</name>
        <dbReference type="ChEBI" id="CHEBI:57844"/>
        <note>ligand shared between two neighboring subunits</note>
    </ligand>
</feature>
<feature type="domain" description="S-adenosylmethionine synthetase C-terminal" evidence="16">
    <location>
        <begin position="299"/>
        <end position="439"/>
    </location>
</feature>
<dbReference type="InterPro" id="IPR022629">
    <property type="entry name" value="S-AdoMet_synt_central"/>
</dbReference>
<comment type="caution">
    <text evidence="10">Lacks conserved residue(s) required for the propagation of feature annotation.</text>
</comment>
<organism evidence="17 18">
    <name type="scientific">Bifidobacterium imperatoris</name>
    <dbReference type="NCBI Taxonomy" id="2020965"/>
    <lineage>
        <taxon>Bacteria</taxon>
        <taxon>Bacillati</taxon>
        <taxon>Actinomycetota</taxon>
        <taxon>Actinomycetes</taxon>
        <taxon>Bifidobacteriales</taxon>
        <taxon>Bifidobacteriaceae</taxon>
        <taxon>Bifidobacterium</taxon>
    </lineage>
</organism>
<dbReference type="AlphaFoldDB" id="A0A2N5IU09"/>
<feature type="binding site" description="in other chain" evidence="10">
    <location>
        <position position="105"/>
    </location>
    <ligand>
        <name>L-methionine</name>
        <dbReference type="ChEBI" id="CHEBI:57844"/>
        <note>ligand shared between two neighboring subunits</note>
    </ligand>
</feature>
<dbReference type="InterPro" id="IPR002133">
    <property type="entry name" value="S-AdoMet_synthetase"/>
</dbReference>
<dbReference type="GO" id="GO:0005737">
    <property type="term" value="C:cytoplasm"/>
    <property type="evidence" value="ECO:0007669"/>
    <property type="project" value="UniProtKB-SubCell"/>
</dbReference>
<dbReference type="NCBIfam" id="TIGR01034">
    <property type="entry name" value="metK"/>
    <property type="match status" value="1"/>
</dbReference>
<evidence type="ECO:0000259" key="14">
    <source>
        <dbReference type="Pfam" id="PF00438"/>
    </source>
</evidence>
<feature type="binding site" evidence="10">
    <location>
        <position position="305"/>
    </location>
    <ligand>
        <name>L-methionine</name>
        <dbReference type="ChEBI" id="CHEBI:57844"/>
        <note>ligand shared between two neighboring subunits</note>
    </ligand>
</feature>
<evidence type="ECO:0000256" key="12">
    <source>
        <dbReference type="RuleBase" id="RU004462"/>
    </source>
</evidence>
<dbReference type="InterPro" id="IPR022628">
    <property type="entry name" value="S-AdoMet_synt_N"/>
</dbReference>
<dbReference type="PANTHER" id="PTHR11964">
    <property type="entry name" value="S-ADENOSYLMETHIONINE SYNTHETASE"/>
    <property type="match status" value="1"/>
</dbReference>
<keyword evidence="9 10" id="KW-0630">Potassium</keyword>
<evidence type="ECO:0000256" key="8">
    <source>
        <dbReference type="ARBA" id="ARBA00022842"/>
    </source>
</evidence>
<evidence type="ECO:0000259" key="16">
    <source>
        <dbReference type="Pfam" id="PF02773"/>
    </source>
</evidence>
<keyword evidence="4 10" id="KW-0808">Transferase</keyword>
<dbReference type="PROSITE" id="PS00377">
    <property type="entry name" value="ADOMET_SYNTHASE_2"/>
    <property type="match status" value="1"/>
</dbReference>
<comment type="subcellular location">
    <subcellularLocation>
        <location evidence="10 11">Cytoplasm</location>
    </subcellularLocation>
</comment>
<dbReference type="GO" id="GO:0006730">
    <property type="term" value="P:one-carbon metabolic process"/>
    <property type="evidence" value="ECO:0007669"/>
    <property type="project" value="UniProtKB-KW"/>
</dbReference>
<dbReference type="FunFam" id="3.30.300.10:FF:000003">
    <property type="entry name" value="S-adenosylmethionine synthase"/>
    <property type="match status" value="1"/>
</dbReference>
<dbReference type="InterPro" id="IPR022631">
    <property type="entry name" value="ADOMET_SYNTHASE_CS"/>
</dbReference>
<evidence type="ECO:0000256" key="7">
    <source>
        <dbReference type="ARBA" id="ARBA00022840"/>
    </source>
</evidence>
<comment type="pathway">
    <text evidence="1 10">Amino-acid biosynthesis; S-adenosyl-L-methionine biosynthesis; S-adenosyl-L-methionine from L-methionine: step 1/1.</text>
</comment>
<dbReference type="GO" id="GO:0005524">
    <property type="term" value="F:ATP binding"/>
    <property type="evidence" value="ECO:0007669"/>
    <property type="project" value="UniProtKB-UniRule"/>
</dbReference>
<evidence type="ECO:0000256" key="10">
    <source>
        <dbReference type="HAMAP-Rule" id="MF_00086"/>
    </source>
</evidence>
<feature type="binding site" evidence="10">
    <location>
        <position position="332"/>
    </location>
    <ligand>
        <name>ATP</name>
        <dbReference type="ChEBI" id="CHEBI:30616"/>
        <note>ligand shared between two neighboring subunits</note>
    </ligand>
</feature>
<keyword evidence="8 10" id="KW-0460">Magnesium</keyword>
<dbReference type="HAMAP" id="MF_00086">
    <property type="entry name" value="S_AdoMet_synth1"/>
    <property type="match status" value="1"/>
</dbReference>
<feature type="region of interest" description="Disordered" evidence="13">
    <location>
        <begin position="27"/>
        <end position="50"/>
    </location>
</feature>